<protein>
    <submittedName>
        <fullName evidence="7">Sphingosine/diacylglycerol kinase-like enzyme</fullName>
    </submittedName>
</protein>
<keyword evidence="1" id="KW-0808">Transferase</keyword>
<sequence>MQATLVYNPMAGGASRVQPEELQRALTEAGFHPVYQETTTEADLDEVLDNARDLVVAVGGDGTVRAVAKRLIRRSLRGEGVPLAILPLGTANNIARTLDLSGTPLELAARLKAGEQRAFDVGKITAPWGEEFFLEAAGCGLYAEVLAAYDPEEGKSVSRALSTLGNTLSTYVPLDLQLVLDGQLLSGSFLLAEMLNTCATGPRLKLAPAASTEDGLLDLVLVSAEDRDHTLQYLRCLVTGELHTLPSVRTLQGRHLRVTWKGQAVHVDGEVRPVRGHEELPPVLTEEGTLDIEVLPGALTLLLPASEVCPPEARAEGQPTSSREEAAFPREVSA</sequence>
<dbReference type="KEGG" id="dpd:Deipe_1424"/>
<dbReference type="InterPro" id="IPR001206">
    <property type="entry name" value="Diacylglycerol_kinase_cat_dom"/>
</dbReference>
<dbReference type="Gene3D" id="3.40.50.10330">
    <property type="entry name" value="Probable inorganic polyphosphate/atp-NAD kinase, domain 1"/>
    <property type="match status" value="1"/>
</dbReference>
<dbReference type="InterPro" id="IPR016064">
    <property type="entry name" value="NAD/diacylglycerol_kinase_sf"/>
</dbReference>
<dbReference type="SMART" id="SM00046">
    <property type="entry name" value="DAGKc"/>
    <property type="match status" value="1"/>
</dbReference>
<reference evidence="8" key="1">
    <citation type="submission" date="2012-03" db="EMBL/GenBank/DDBJ databases">
        <title>Complete sequence of chromosome of Deinococcus peraridilitoris DSM 19664.</title>
        <authorList>
            <person name="Lucas S."/>
            <person name="Copeland A."/>
            <person name="Lapidus A."/>
            <person name="Glavina del Rio T."/>
            <person name="Dalin E."/>
            <person name="Tice H."/>
            <person name="Bruce D."/>
            <person name="Goodwin L."/>
            <person name="Pitluck S."/>
            <person name="Peters L."/>
            <person name="Mikhailova N."/>
            <person name="Lu M."/>
            <person name="Kyrpides N."/>
            <person name="Mavromatis K."/>
            <person name="Ivanova N."/>
            <person name="Brettin T."/>
            <person name="Detter J.C."/>
            <person name="Han C."/>
            <person name="Larimer F."/>
            <person name="Land M."/>
            <person name="Hauser L."/>
            <person name="Markowitz V."/>
            <person name="Cheng J.-F."/>
            <person name="Hugenholtz P."/>
            <person name="Woyke T."/>
            <person name="Wu D."/>
            <person name="Pukall R."/>
            <person name="Steenblock K."/>
            <person name="Brambilla E."/>
            <person name="Klenk H.-P."/>
            <person name="Eisen J.A."/>
        </authorList>
    </citation>
    <scope>NUCLEOTIDE SEQUENCE [LARGE SCALE GENOMIC DNA]</scope>
    <source>
        <strain evidence="8">DSM 19664 / LMG 22246 / CIP 109416 / KR-200</strain>
    </source>
</reference>
<dbReference type="AlphaFoldDB" id="L0A1S0"/>
<proteinExistence type="predicted"/>
<evidence type="ECO:0000256" key="2">
    <source>
        <dbReference type="ARBA" id="ARBA00022741"/>
    </source>
</evidence>
<dbReference type="GO" id="GO:0016301">
    <property type="term" value="F:kinase activity"/>
    <property type="evidence" value="ECO:0007669"/>
    <property type="project" value="UniProtKB-KW"/>
</dbReference>
<name>L0A1S0_DEIPD</name>
<feature type="compositionally biased region" description="Basic and acidic residues" evidence="5">
    <location>
        <begin position="322"/>
        <end position="334"/>
    </location>
</feature>
<dbReference type="OrthoDB" id="142078at2"/>
<evidence type="ECO:0000256" key="3">
    <source>
        <dbReference type="ARBA" id="ARBA00022777"/>
    </source>
</evidence>
<keyword evidence="4" id="KW-0067">ATP-binding</keyword>
<evidence type="ECO:0000256" key="5">
    <source>
        <dbReference type="SAM" id="MobiDB-lite"/>
    </source>
</evidence>
<dbReference type="RefSeq" id="WP_015235273.1">
    <property type="nucleotide sequence ID" value="NC_019793.1"/>
</dbReference>
<gene>
    <name evidence="7" type="ordered locus">Deipe_1424</name>
</gene>
<dbReference type="PANTHER" id="PTHR12358:SF54">
    <property type="entry name" value="SPHINGOSINE KINASE RELATED PROTEIN"/>
    <property type="match status" value="1"/>
</dbReference>
<dbReference type="Pfam" id="PF00781">
    <property type="entry name" value="DAGK_cat"/>
    <property type="match status" value="1"/>
</dbReference>
<dbReference type="InterPro" id="IPR050187">
    <property type="entry name" value="Lipid_Phosphate_FormReg"/>
</dbReference>
<dbReference type="InterPro" id="IPR017438">
    <property type="entry name" value="ATP-NAD_kinase_N"/>
</dbReference>
<evidence type="ECO:0000313" key="7">
    <source>
        <dbReference type="EMBL" id="AFZ66965.1"/>
    </source>
</evidence>
<evidence type="ECO:0000313" key="8">
    <source>
        <dbReference type="Proteomes" id="UP000010467"/>
    </source>
</evidence>
<dbReference type="HOGENOM" id="CLU_045532_3_0_0"/>
<dbReference type="Pfam" id="PF19279">
    <property type="entry name" value="YegS_C"/>
    <property type="match status" value="1"/>
</dbReference>
<evidence type="ECO:0000259" key="6">
    <source>
        <dbReference type="PROSITE" id="PS50146"/>
    </source>
</evidence>
<evidence type="ECO:0000256" key="1">
    <source>
        <dbReference type="ARBA" id="ARBA00022679"/>
    </source>
</evidence>
<dbReference type="eggNOG" id="COG1597">
    <property type="taxonomic scope" value="Bacteria"/>
</dbReference>
<dbReference type="PANTHER" id="PTHR12358">
    <property type="entry name" value="SPHINGOSINE KINASE"/>
    <property type="match status" value="1"/>
</dbReference>
<dbReference type="PATRIC" id="fig|937777.3.peg.1431"/>
<dbReference type="Proteomes" id="UP000010467">
    <property type="component" value="Chromosome"/>
</dbReference>
<feature type="region of interest" description="Disordered" evidence="5">
    <location>
        <begin position="310"/>
        <end position="334"/>
    </location>
</feature>
<dbReference type="PROSITE" id="PS50146">
    <property type="entry name" value="DAGK"/>
    <property type="match status" value="1"/>
</dbReference>
<accession>L0A1S0</accession>
<feature type="domain" description="DAGKc" evidence="6">
    <location>
        <begin position="1"/>
        <end position="129"/>
    </location>
</feature>
<dbReference type="STRING" id="937777.Deipe_1424"/>
<evidence type="ECO:0000256" key="4">
    <source>
        <dbReference type="ARBA" id="ARBA00022840"/>
    </source>
</evidence>
<organism evidence="7 8">
    <name type="scientific">Deinococcus peraridilitoris (strain DSM 19664 / LMG 22246 / CIP 109416 / KR-200)</name>
    <dbReference type="NCBI Taxonomy" id="937777"/>
    <lineage>
        <taxon>Bacteria</taxon>
        <taxon>Thermotogati</taxon>
        <taxon>Deinococcota</taxon>
        <taxon>Deinococci</taxon>
        <taxon>Deinococcales</taxon>
        <taxon>Deinococcaceae</taxon>
        <taxon>Deinococcus</taxon>
    </lineage>
</organism>
<keyword evidence="8" id="KW-1185">Reference proteome</keyword>
<keyword evidence="2" id="KW-0547">Nucleotide-binding</keyword>
<dbReference type="InterPro" id="IPR045540">
    <property type="entry name" value="YegS/DAGK_C"/>
</dbReference>
<dbReference type="EMBL" id="CP003382">
    <property type="protein sequence ID" value="AFZ66965.1"/>
    <property type="molecule type" value="Genomic_DNA"/>
</dbReference>
<keyword evidence="3 7" id="KW-0418">Kinase</keyword>
<dbReference type="Gene3D" id="2.60.200.40">
    <property type="match status" value="1"/>
</dbReference>
<dbReference type="SUPFAM" id="SSF111331">
    <property type="entry name" value="NAD kinase/diacylglycerol kinase-like"/>
    <property type="match status" value="1"/>
</dbReference>
<dbReference type="GO" id="GO:0005524">
    <property type="term" value="F:ATP binding"/>
    <property type="evidence" value="ECO:0007669"/>
    <property type="project" value="UniProtKB-KW"/>
</dbReference>